<keyword evidence="2" id="KW-0479">Metal-binding</keyword>
<name>F0QYH5_VULM7</name>
<dbReference type="PROSITE" id="PS00198">
    <property type="entry name" value="4FE4S_FER_1"/>
    <property type="match status" value="2"/>
</dbReference>
<accession>F0QYH5</accession>
<dbReference type="GO" id="GO:0051539">
    <property type="term" value="F:4 iron, 4 sulfur cluster binding"/>
    <property type="evidence" value="ECO:0007669"/>
    <property type="project" value="UniProtKB-KW"/>
</dbReference>
<keyword evidence="8" id="KW-1185">Reference proteome</keyword>
<dbReference type="Pfam" id="PF13183">
    <property type="entry name" value="Fer4_8"/>
    <property type="match status" value="1"/>
</dbReference>
<dbReference type="OrthoDB" id="23833at2157"/>
<dbReference type="PANTHER" id="PTHR32479">
    <property type="entry name" value="GLYCOLATE OXIDASE IRON-SULFUR SUBUNIT"/>
    <property type="match status" value="1"/>
</dbReference>
<dbReference type="InterPro" id="IPR017896">
    <property type="entry name" value="4Fe4S_Fe-S-bd"/>
</dbReference>
<gene>
    <name evidence="7" type="ordered locus">VMUT_1203</name>
</gene>
<organism evidence="7 8">
    <name type="scientific">Vulcanisaeta moutnovskia (strain 768-28)</name>
    <dbReference type="NCBI Taxonomy" id="985053"/>
    <lineage>
        <taxon>Archaea</taxon>
        <taxon>Thermoproteota</taxon>
        <taxon>Thermoprotei</taxon>
        <taxon>Thermoproteales</taxon>
        <taxon>Thermoproteaceae</taxon>
        <taxon>Vulcanisaeta</taxon>
    </lineage>
</organism>
<dbReference type="Gene3D" id="1.10.1060.10">
    <property type="entry name" value="Alpha-helical ferredoxin"/>
    <property type="match status" value="1"/>
</dbReference>
<keyword evidence="3" id="KW-0677">Repeat</keyword>
<dbReference type="STRING" id="985053.VMUT_1203"/>
<keyword evidence="1" id="KW-0004">4Fe-4S</keyword>
<dbReference type="Proteomes" id="UP000007485">
    <property type="component" value="Chromosome"/>
</dbReference>
<dbReference type="AlphaFoldDB" id="F0QYH5"/>
<evidence type="ECO:0000256" key="1">
    <source>
        <dbReference type="ARBA" id="ARBA00022485"/>
    </source>
</evidence>
<dbReference type="InterPro" id="IPR004017">
    <property type="entry name" value="Cys_rich_dom"/>
</dbReference>
<evidence type="ECO:0000313" key="8">
    <source>
        <dbReference type="Proteomes" id="UP000007485"/>
    </source>
</evidence>
<dbReference type="GO" id="GO:0046872">
    <property type="term" value="F:metal ion binding"/>
    <property type="evidence" value="ECO:0007669"/>
    <property type="project" value="UniProtKB-KW"/>
</dbReference>
<sequence length="422" mass="47775">MMSNDLYKRIIEEGLNETYKCVHCGFCLPTCPTYRATWNEADSPRGRIYLVKALLTGKLQPTETLLKHLDACVICRRCETACPSGVQYSKVIDAAYAYLGSKLTNYGYPWHIRTGFQLIENPTIIKLALSVSSSLPGIPRHMKGFARSRNEEKLNDTLGRVFKVPKDKINRGRVLLFVTESCVAWQSHTHLVYATIRVLTWNGFEVVVPREFKCCGAPYMHMGMFNKALELAKHNVDVLNRYEKTYGIDYVVVPDSGGCQAQWLEYEKLLNMNLNLRQKVMNTLQLLDKVGLIGELGPVKMRVSIQHSCHLMNVVKVHDAVLRVVSKIPGLEIKGLDTADICCGAGMMYPDRHPDIAREITRQKLEDLMRHKPEALILESVTCKAHWANIIRDNNLAVKLLYPTELLDMSYISGGNPGYEIL</sequence>
<evidence type="ECO:0000313" key="7">
    <source>
        <dbReference type="EMBL" id="ADY01408.1"/>
    </source>
</evidence>
<dbReference type="GO" id="GO:0016491">
    <property type="term" value="F:oxidoreductase activity"/>
    <property type="evidence" value="ECO:0007669"/>
    <property type="project" value="UniProtKB-ARBA"/>
</dbReference>
<keyword evidence="4" id="KW-0408">Iron</keyword>
<dbReference type="InterPro" id="IPR017900">
    <property type="entry name" value="4Fe4S_Fe_S_CS"/>
</dbReference>
<proteinExistence type="predicted"/>
<dbReference type="PROSITE" id="PS51379">
    <property type="entry name" value="4FE4S_FER_2"/>
    <property type="match status" value="2"/>
</dbReference>
<evidence type="ECO:0000256" key="3">
    <source>
        <dbReference type="ARBA" id="ARBA00022737"/>
    </source>
</evidence>
<feature type="domain" description="4Fe-4S ferredoxin-type" evidence="6">
    <location>
        <begin position="11"/>
        <end position="41"/>
    </location>
</feature>
<dbReference type="PANTHER" id="PTHR32479:SF17">
    <property type="entry name" value="GLYCOLATE OXIDASE IRON-SULFUR SUBUNIT"/>
    <property type="match status" value="1"/>
</dbReference>
<dbReference type="PIRSF" id="PIRSF000139">
    <property type="entry name" value="Glc_ox_4Fe-4S"/>
    <property type="match status" value="1"/>
</dbReference>
<evidence type="ECO:0000256" key="4">
    <source>
        <dbReference type="ARBA" id="ARBA00023004"/>
    </source>
</evidence>
<protein>
    <submittedName>
        <fullName evidence="7">Glycolate oxidase subunit F</fullName>
    </submittedName>
</protein>
<dbReference type="SUPFAM" id="SSF54862">
    <property type="entry name" value="4Fe-4S ferredoxins"/>
    <property type="match status" value="1"/>
</dbReference>
<reference evidence="7 8" key="1">
    <citation type="journal article" date="2011" name="J. Bacteriol.">
        <title>Complete genome sequence of 'Vulcanisaeta moutnovskia' strain 768-28, a novel member of the hyperthermophilic crenarchaeal genus vulcanisaeta.</title>
        <authorList>
            <person name="Gumerov V.M."/>
            <person name="Mardanov A.V."/>
            <person name="Beletsky A.V."/>
            <person name="Prokofeva M.I."/>
            <person name="Bonch-Osmolovskaya E.A."/>
            <person name="Ravin N.V."/>
            <person name="Skryabin K.G."/>
        </authorList>
    </citation>
    <scope>NUCLEOTIDE SEQUENCE [LARGE SCALE GENOMIC DNA]</scope>
    <source>
        <strain evidence="7 8">768-28</strain>
    </source>
</reference>
<dbReference type="KEGG" id="vmo:VMUT_1203"/>
<dbReference type="InterPro" id="IPR009051">
    <property type="entry name" value="Helical_ferredxn"/>
</dbReference>
<keyword evidence="5" id="KW-0411">Iron-sulfur</keyword>
<feature type="domain" description="4Fe-4S ferredoxin-type" evidence="6">
    <location>
        <begin position="63"/>
        <end position="92"/>
    </location>
</feature>
<dbReference type="InterPro" id="IPR012257">
    <property type="entry name" value="Glc_ox_4Fe-4S"/>
</dbReference>
<dbReference type="EMBL" id="CP002529">
    <property type="protein sequence ID" value="ADY01408.1"/>
    <property type="molecule type" value="Genomic_DNA"/>
</dbReference>
<evidence type="ECO:0000256" key="5">
    <source>
        <dbReference type="ARBA" id="ARBA00023014"/>
    </source>
</evidence>
<dbReference type="eggNOG" id="arCOG00333">
    <property type="taxonomic scope" value="Archaea"/>
</dbReference>
<dbReference type="Pfam" id="PF02754">
    <property type="entry name" value="CCG"/>
    <property type="match status" value="2"/>
</dbReference>
<dbReference type="HOGENOM" id="CLU_023081_0_1_2"/>
<evidence type="ECO:0000256" key="2">
    <source>
        <dbReference type="ARBA" id="ARBA00022723"/>
    </source>
</evidence>
<evidence type="ECO:0000259" key="6">
    <source>
        <dbReference type="PROSITE" id="PS51379"/>
    </source>
</evidence>